<evidence type="ECO:0000313" key="2">
    <source>
        <dbReference type="EMBL" id="KAL3801026.1"/>
    </source>
</evidence>
<feature type="transmembrane region" description="Helical" evidence="1">
    <location>
        <begin position="122"/>
        <end position="142"/>
    </location>
</feature>
<feature type="transmembrane region" description="Helical" evidence="1">
    <location>
        <begin position="94"/>
        <end position="115"/>
    </location>
</feature>
<keyword evidence="1" id="KW-0472">Membrane</keyword>
<reference evidence="2 3" key="1">
    <citation type="journal article" date="2020" name="G3 (Bethesda)">
        <title>Improved Reference Genome for Cyclotella cryptica CCMP332, a Model for Cell Wall Morphogenesis, Salinity Adaptation, and Lipid Production in Diatoms (Bacillariophyta).</title>
        <authorList>
            <person name="Roberts W.R."/>
            <person name="Downey K.M."/>
            <person name="Ruck E.C."/>
            <person name="Traller J.C."/>
            <person name="Alverson A.J."/>
        </authorList>
    </citation>
    <scope>NUCLEOTIDE SEQUENCE [LARGE SCALE GENOMIC DNA]</scope>
    <source>
        <strain evidence="2 3">CCMP332</strain>
    </source>
</reference>
<accession>A0ABD3QNB7</accession>
<dbReference type="PROSITE" id="PS50244">
    <property type="entry name" value="S5A_REDUCTASE"/>
    <property type="match status" value="1"/>
</dbReference>
<dbReference type="EMBL" id="JABMIG020000029">
    <property type="protein sequence ID" value="KAL3801026.1"/>
    <property type="molecule type" value="Genomic_DNA"/>
</dbReference>
<proteinExistence type="predicted"/>
<name>A0ABD3QNB7_9STRA</name>
<comment type="caution">
    <text evidence="2">The sequence shown here is derived from an EMBL/GenBank/DDBJ whole genome shotgun (WGS) entry which is preliminary data.</text>
</comment>
<keyword evidence="1" id="KW-1133">Transmembrane helix</keyword>
<dbReference type="PANTHER" id="PTHR32251">
    <property type="entry name" value="3-OXO-5-ALPHA-STEROID 4-DEHYDROGENASE"/>
    <property type="match status" value="1"/>
</dbReference>
<feature type="transmembrane region" description="Helical" evidence="1">
    <location>
        <begin position="272"/>
        <end position="291"/>
    </location>
</feature>
<protein>
    <recommendedName>
        <fullName evidence="4">Steroid 5-alpha reductase C-terminal domain-containing protein</fullName>
    </recommendedName>
</protein>
<feature type="transmembrane region" description="Helical" evidence="1">
    <location>
        <begin position="311"/>
        <end position="330"/>
    </location>
</feature>
<keyword evidence="1" id="KW-0812">Transmembrane</keyword>
<dbReference type="Gene3D" id="1.20.120.1630">
    <property type="match status" value="1"/>
</dbReference>
<dbReference type="InterPro" id="IPR010721">
    <property type="entry name" value="UstE-like"/>
</dbReference>
<dbReference type="AlphaFoldDB" id="A0ABD3QNB7"/>
<feature type="transmembrane region" description="Helical" evidence="1">
    <location>
        <begin position="154"/>
        <end position="174"/>
    </location>
</feature>
<feature type="transmembrane region" description="Helical" evidence="1">
    <location>
        <begin position="224"/>
        <end position="243"/>
    </location>
</feature>
<gene>
    <name evidence="2" type="ORF">HJC23_002319</name>
</gene>
<organism evidence="2 3">
    <name type="scientific">Cyclotella cryptica</name>
    <dbReference type="NCBI Taxonomy" id="29204"/>
    <lineage>
        <taxon>Eukaryota</taxon>
        <taxon>Sar</taxon>
        <taxon>Stramenopiles</taxon>
        <taxon>Ochrophyta</taxon>
        <taxon>Bacillariophyta</taxon>
        <taxon>Coscinodiscophyceae</taxon>
        <taxon>Thalassiosirophycidae</taxon>
        <taxon>Stephanodiscales</taxon>
        <taxon>Stephanodiscaceae</taxon>
        <taxon>Cyclotella</taxon>
    </lineage>
</organism>
<keyword evidence="3" id="KW-1185">Reference proteome</keyword>
<dbReference type="Proteomes" id="UP001516023">
    <property type="component" value="Unassembled WGS sequence"/>
</dbReference>
<dbReference type="PANTHER" id="PTHR32251:SF17">
    <property type="entry name" value="STEROID 5-ALPHA REDUCTASE C-TERMINAL DOMAIN-CONTAINING PROTEIN"/>
    <property type="match status" value="1"/>
</dbReference>
<evidence type="ECO:0008006" key="4">
    <source>
        <dbReference type="Google" id="ProtNLM"/>
    </source>
</evidence>
<sequence length="376" mass="41694">MVLRPTMKVSQLIAVFTLKTAKAAANKRPSAHFIPSFIPSSKIISNNDGFTKSITSASDIPLFLRGGQQIQSRTNLRTHPILNESSLLFNVSPFFRYNSILGLINFLGMGISLAFPRMQYHLDLLGTGAFALASILTVWSAAYTFADLPLRMQVSSVAVVIWSVKLAGFLFFRACQVKDDKRLESLLSTAPGTITFWVLSFIWGFVSSLPHSLGLTSSLMGPNIYLLLGSIIFATGLLTESTADFQKWMWKQRHPGKFCNAGLWSISQHPNFFGNVLIWTGIAVMNAPALIQPIAFDDSSSIVTKAVTVVWSLRRAIMALLSLMFLWFFFNGQAQGVIGSGVQESLKRYGDDSNYQDYVDTVPLLVPDLRILFDKR</sequence>
<evidence type="ECO:0000256" key="1">
    <source>
        <dbReference type="SAM" id="Phobius"/>
    </source>
</evidence>
<dbReference type="Pfam" id="PF06966">
    <property type="entry name" value="DUF1295"/>
    <property type="match status" value="1"/>
</dbReference>
<evidence type="ECO:0000313" key="3">
    <source>
        <dbReference type="Proteomes" id="UP001516023"/>
    </source>
</evidence>
<feature type="transmembrane region" description="Helical" evidence="1">
    <location>
        <begin position="186"/>
        <end position="204"/>
    </location>
</feature>